<dbReference type="GO" id="GO:0001681">
    <property type="term" value="F:sialate O-acetylesterase activity"/>
    <property type="evidence" value="ECO:0007669"/>
    <property type="project" value="InterPro"/>
</dbReference>
<keyword evidence="1" id="KW-0378">Hydrolase</keyword>
<feature type="domain" description="Sialate O-acetylesterase" evidence="2">
    <location>
        <begin position="284"/>
        <end position="368"/>
    </location>
</feature>
<dbReference type="InterPro" id="IPR039329">
    <property type="entry name" value="SIAE"/>
</dbReference>
<dbReference type="Pfam" id="PF03629">
    <property type="entry name" value="SASA"/>
    <property type="match status" value="2"/>
</dbReference>
<dbReference type="AlphaFoldDB" id="A0A806JY90"/>
<dbReference type="Gene3D" id="3.40.50.1110">
    <property type="entry name" value="SGNH hydrolase"/>
    <property type="match status" value="1"/>
</dbReference>
<dbReference type="EMBL" id="JQ844172">
    <property type="protein sequence ID" value="AGS51835.1"/>
    <property type="molecule type" value="Genomic_DNA"/>
</dbReference>
<dbReference type="InterPro" id="IPR005181">
    <property type="entry name" value="SASA"/>
</dbReference>
<protein>
    <submittedName>
        <fullName evidence="3">Sialic acid-specific 9-O-acetylesterase</fullName>
    </submittedName>
</protein>
<dbReference type="SUPFAM" id="SSF52266">
    <property type="entry name" value="SGNH hydrolase"/>
    <property type="match status" value="1"/>
</dbReference>
<feature type="domain" description="Sialate O-acetylesterase" evidence="2">
    <location>
        <begin position="85"/>
        <end position="192"/>
    </location>
</feature>
<evidence type="ECO:0000256" key="1">
    <source>
        <dbReference type="ARBA" id="ARBA00022801"/>
    </source>
</evidence>
<sequence>MIKAAPIFSDDMVLQHGKPVPVWGTGVEGSTIRVVWESSQQVEAKTKVYNGKWTLMLAPLAAGKHGELVVSDGTDEIRFKNVVTGDVWFAGGQSNMEMELVNCKNGVEELAACANPDIRFYDVVKRAVVDDDYLREEAASKWQVCMPETAAMLSAVAFFFARKINADTGIPIGIVNCSWGGTSISAWMSKEQLERSRAGQRFIDEYAAKVGGKTTEQYNAEMEDYFARWREWDKRIRVMRKKDPDVSWEVLNRECGQCPWPQPAGNTSPYCPGNLHTARIRRVAPFALRGFIYYQGEEDDQRADDYREMMYYLVRQWRDDWNDHSLPFLFVQLPMYASAEELAMVHTPRHWCLMREAQYLASLEIANTGLAVIIDCGEFDNIHPFDKQPVGFRLALQALKKVYGKDIEADGPIFSWAETEGSAMRLHFDNAQSGLEFRGSSTEKYCEAGKADCGDIPSGFEIAGAEGAYFTAQAKIDGSDVIVCSDKVAHPQRARYAWYKYGPTPLYSKNGLPAMPFRSNKDELINI</sequence>
<reference evidence="3" key="1">
    <citation type="submission" date="2012-03" db="EMBL/GenBank/DDBJ databases">
        <title>Functional metagenomics reveals considerable lignocellulase gene clusters in the gut microbiome of a wood-feeding higher termite.</title>
        <authorList>
            <person name="Liu N."/>
        </authorList>
    </citation>
    <scope>NUCLEOTIDE SEQUENCE</scope>
</reference>
<evidence type="ECO:0000259" key="2">
    <source>
        <dbReference type="Pfam" id="PF03629"/>
    </source>
</evidence>
<accession>A0A806JY90</accession>
<dbReference type="GO" id="GO:0005975">
    <property type="term" value="P:carbohydrate metabolic process"/>
    <property type="evidence" value="ECO:0007669"/>
    <property type="project" value="TreeGrafter"/>
</dbReference>
<organism evidence="3">
    <name type="scientific">uncultured bacterium contig00066</name>
    <dbReference type="NCBI Taxonomy" id="1181548"/>
    <lineage>
        <taxon>Bacteria</taxon>
        <taxon>environmental samples</taxon>
    </lineage>
</organism>
<dbReference type="PANTHER" id="PTHR22901">
    <property type="entry name" value="SIALATE O-ACETYLESTERASE"/>
    <property type="match status" value="1"/>
</dbReference>
<dbReference type="InterPro" id="IPR036514">
    <property type="entry name" value="SGNH_hydro_sf"/>
</dbReference>
<name>A0A806JY90_9BACT</name>
<proteinExistence type="predicted"/>
<evidence type="ECO:0000313" key="3">
    <source>
        <dbReference type="EMBL" id="AGS51835.1"/>
    </source>
</evidence>
<dbReference type="PANTHER" id="PTHR22901:SF0">
    <property type="entry name" value="SIALATE O-ACETYLESTERASE"/>
    <property type="match status" value="1"/>
</dbReference>